<dbReference type="Gene3D" id="1.10.510.10">
    <property type="entry name" value="Transferase(Phosphotransferase) domain 1"/>
    <property type="match status" value="1"/>
</dbReference>
<dbReference type="Proteomes" id="UP001321760">
    <property type="component" value="Unassembled WGS sequence"/>
</dbReference>
<dbReference type="PROSITE" id="PS00108">
    <property type="entry name" value="PROTEIN_KINASE_ST"/>
    <property type="match status" value="1"/>
</dbReference>
<dbReference type="Pfam" id="PF13606">
    <property type="entry name" value="Ank_3"/>
    <property type="match status" value="1"/>
</dbReference>
<keyword evidence="1" id="KW-0677">Repeat</keyword>
<feature type="domain" description="Protein kinase" evidence="5">
    <location>
        <begin position="102"/>
        <end position="399"/>
    </location>
</feature>
<evidence type="ECO:0000259" key="5">
    <source>
        <dbReference type="PROSITE" id="PS50011"/>
    </source>
</evidence>
<dbReference type="Pfam" id="PF00069">
    <property type="entry name" value="Pkinase"/>
    <property type="match status" value="1"/>
</dbReference>
<keyword evidence="2 3" id="KW-0040">ANK repeat</keyword>
<reference evidence="6" key="2">
    <citation type="submission" date="2023-05" db="EMBL/GenBank/DDBJ databases">
        <authorList>
            <consortium name="Lawrence Berkeley National Laboratory"/>
            <person name="Steindorff A."/>
            <person name="Hensen N."/>
            <person name="Bonometti L."/>
            <person name="Westerberg I."/>
            <person name="Brannstrom I.O."/>
            <person name="Guillou S."/>
            <person name="Cros-Aarteil S."/>
            <person name="Calhoun S."/>
            <person name="Haridas S."/>
            <person name="Kuo A."/>
            <person name="Mondo S."/>
            <person name="Pangilinan J."/>
            <person name="Riley R."/>
            <person name="Labutti K."/>
            <person name="Andreopoulos B."/>
            <person name="Lipzen A."/>
            <person name="Chen C."/>
            <person name="Yanf M."/>
            <person name="Daum C."/>
            <person name="Ng V."/>
            <person name="Clum A."/>
            <person name="Ohm R."/>
            <person name="Martin F."/>
            <person name="Silar P."/>
            <person name="Natvig D."/>
            <person name="Lalanne C."/>
            <person name="Gautier V."/>
            <person name="Ament-Velasquez S.L."/>
            <person name="Kruys A."/>
            <person name="Hutchinson M.I."/>
            <person name="Powell A.J."/>
            <person name="Barry K."/>
            <person name="Miller A.N."/>
            <person name="Grigoriev I.V."/>
            <person name="Debuchy R."/>
            <person name="Gladieux P."/>
            <person name="Thoren M.H."/>
            <person name="Johannesson H."/>
        </authorList>
    </citation>
    <scope>NUCLEOTIDE SEQUENCE</scope>
    <source>
        <strain evidence="6">PSN243</strain>
    </source>
</reference>
<dbReference type="SMART" id="SM00220">
    <property type="entry name" value="S_TKc"/>
    <property type="match status" value="1"/>
</dbReference>
<dbReference type="SUPFAM" id="SSF56112">
    <property type="entry name" value="Protein kinase-like (PK-like)"/>
    <property type="match status" value="1"/>
</dbReference>
<dbReference type="GO" id="GO:0004672">
    <property type="term" value="F:protein kinase activity"/>
    <property type="evidence" value="ECO:0007669"/>
    <property type="project" value="InterPro"/>
</dbReference>
<reference evidence="6" key="1">
    <citation type="journal article" date="2023" name="Mol. Phylogenet. Evol.">
        <title>Genome-scale phylogeny and comparative genomics of the fungal order Sordariales.</title>
        <authorList>
            <person name="Hensen N."/>
            <person name="Bonometti L."/>
            <person name="Westerberg I."/>
            <person name="Brannstrom I.O."/>
            <person name="Guillou S."/>
            <person name="Cros-Aarteil S."/>
            <person name="Calhoun S."/>
            <person name="Haridas S."/>
            <person name="Kuo A."/>
            <person name="Mondo S."/>
            <person name="Pangilinan J."/>
            <person name="Riley R."/>
            <person name="LaButti K."/>
            <person name="Andreopoulos B."/>
            <person name="Lipzen A."/>
            <person name="Chen C."/>
            <person name="Yan M."/>
            <person name="Daum C."/>
            <person name="Ng V."/>
            <person name="Clum A."/>
            <person name="Steindorff A."/>
            <person name="Ohm R.A."/>
            <person name="Martin F."/>
            <person name="Silar P."/>
            <person name="Natvig D.O."/>
            <person name="Lalanne C."/>
            <person name="Gautier V."/>
            <person name="Ament-Velasquez S.L."/>
            <person name="Kruys A."/>
            <person name="Hutchinson M.I."/>
            <person name="Powell A.J."/>
            <person name="Barry K."/>
            <person name="Miller A.N."/>
            <person name="Grigoriev I.V."/>
            <person name="Debuchy R."/>
            <person name="Gladieux P."/>
            <person name="Hiltunen Thoren M."/>
            <person name="Johannesson H."/>
        </authorList>
    </citation>
    <scope>NUCLEOTIDE SEQUENCE</scope>
    <source>
        <strain evidence="6">PSN243</strain>
    </source>
</reference>
<dbReference type="InterPro" id="IPR036770">
    <property type="entry name" value="Ankyrin_rpt-contain_sf"/>
</dbReference>
<dbReference type="SMART" id="SM00248">
    <property type="entry name" value="ANK"/>
    <property type="match status" value="8"/>
</dbReference>
<dbReference type="PROSITE" id="PS50011">
    <property type="entry name" value="PROTEIN_KINASE_DOM"/>
    <property type="match status" value="1"/>
</dbReference>
<feature type="repeat" description="ANK" evidence="3">
    <location>
        <begin position="714"/>
        <end position="746"/>
    </location>
</feature>
<dbReference type="Pfam" id="PF00023">
    <property type="entry name" value="Ank"/>
    <property type="match status" value="1"/>
</dbReference>
<evidence type="ECO:0000256" key="4">
    <source>
        <dbReference type="SAM" id="MobiDB-lite"/>
    </source>
</evidence>
<comment type="caution">
    <text evidence="6">The sequence shown here is derived from an EMBL/GenBank/DDBJ whole genome shotgun (WGS) entry which is preliminary data.</text>
</comment>
<evidence type="ECO:0000313" key="7">
    <source>
        <dbReference type="Proteomes" id="UP001321760"/>
    </source>
</evidence>
<dbReference type="PANTHER" id="PTHR24171">
    <property type="entry name" value="ANKYRIN REPEAT DOMAIN-CONTAINING PROTEIN 39-RELATED"/>
    <property type="match status" value="1"/>
</dbReference>
<feature type="repeat" description="ANK" evidence="3">
    <location>
        <begin position="1069"/>
        <end position="1101"/>
    </location>
</feature>
<dbReference type="PROSITE" id="PS50297">
    <property type="entry name" value="ANK_REP_REGION"/>
    <property type="match status" value="3"/>
</dbReference>
<dbReference type="InterPro" id="IPR000719">
    <property type="entry name" value="Prot_kinase_dom"/>
</dbReference>
<keyword evidence="7" id="KW-1185">Reference proteome</keyword>
<name>A0AAV9GRR0_9PEZI</name>
<evidence type="ECO:0000256" key="2">
    <source>
        <dbReference type="ARBA" id="ARBA00023043"/>
    </source>
</evidence>
<feature type="compositionally biased region" description="Polar residues" evidence="4">
    <location>
        <begin position="13"/>
        <end position="48"/>
    </location>
</feature>
<feature type="region of interest" description="Disordered" evidence="4">
    <location>
        <begin position="9"/>
        <end position="48"/>
    </location>
</feature>
<evidence type="ECO:0000256" key="3">
    <source>
        <dbReference type="PROSITE-ProRule" id="PRU00023"/>
    </source>
</evidence>
<gene>
    <name evidence="6" type="ORF">QBC34DRAFT_493994</name>
</gene>
<dbReference type="SUPFAM" id="SSF48403">
    <property type="entry name" value="Ankyrin repeat"/>
    <property type="match status" value="2"/>
</dbReference>
<dbReference type="InterPro" id="IPR008271">
    <property type="entry name" value="Ser/Thr_kinase_AS"/>
</dbReference>
<evidence type="ECO:0000256" key="1">
    <source>
        <dbReference type="ARBA" id="ARBA00022737"/>
    </source>
</evidence>
<evidence type="ECO:0000313" key="6">
    <source>
        <dbReference type="EMBL" id="KAK4450346.1"/>
    </source>
</evidence>
<accession>A0AAV9GRR0</accession>
<dbReference type="GO" id="GO:0005524">
    <property type="term" value="F:ATP binding"/>
    <property type="evidence" value="ECO:0007669"/>
    <property type="project" value="InterPro"/>
</dbReference>
<proteinExistence type="predicted"/>
<dbReference type="InterPro" id="IPR002110">
    <property type="entry name" value="Ankyrin_rpt"/>
</dbReference>
<sequence>MSGFQFFAASPRATRSGTDTSTSAFRPSSNQTNRGIPQRSVPGSSFSDTQVVSTRRILPASKVADPHIHDLIALVGTVEPVSTVGTEQFGHQSAHYAGTICRVEYHVIGQGATFVAKRVKGDCKCNKSGFVVVKSPRITSRTEDVGQGIRKRLKHILFEIRVLTHEPLVGHPNIVRFLGITWEDDLYDYNIKWPALLLEYADAGSLGQAIANNALPAKLRLNICLDVASGLDALHGCGIIHCDVKPDNVLLFADEKRELVAKLSDFGLSLADTGEGTQLPGRTPGWNAPEWRSWIPSNCLAKADIYSFGLLVWSVMTMTKDPFRGIGLPISTHLQEIEMLKASDRLMLQKVLSHLRTRSTVYTGSAIASAVKAIQATVKKVPSERNLASAMDALKEGILKDDLNVPPEIQPGTMDVLSACQSIWNMAQSRAGDVPLSEGQIWRICTLLSSLTGITSQELTELKRRHNNKTDKSFFDRYCVLAGGRKSKDRIKQSSDPQDVSKFSAAYVRGLHPHVQDMVRDSLIRAAAAGSQDAALFLSIFFTNVRFDSAKACEYLLQAARLRSSSAMYLCHRMHRAHGVPLDVSFVEKATWFHTGICWGSQIAYEQAKEDDPSALWGASIILAAQGSCFGDVPFRDAERAGPFNLLFDSLEDILSKARSLHQHVDDIILAGEDRDTLLHWAAAVHKCPGQRHHDILPGLLSQAGANPNVRNAKGETPLLFAFKAANAQAAAELLNAGADPTIASNAGQVPLHWLWAIPDYGRGDPSLQERVLPVLANVLCKGASPGTLHAVADALTVRLRGEAEPDQVTRLQSYILSGMPAGTPLHWAVQRRSLSTIKALLASGARPSALAVGAETQGTAQIFPLSAVHLAAGMHDCDILELFLRAEPDCLKNTTPCALAMAIDGSICSGYANGRFERMARHGPMYRERARKTFQLFRDQDYASLRAGFETVVDNGPMQRPPSPLLLAVQSGQADVVQALLETPYKRDINLKCGMANFSPLQESIKQRCPEIYFTLRRHGADPLATCWAKDGVSNNLCLLATFGGSNDLGIARDLIEAGNPVCAGDPANYSPLLEALRHGFFPLARLLLDHGADPNELRASRSKIHHLDEHTIDAPTTLFGTMLLGFGRHRMRPLSWLLEEHAAGRLSTPLQTTVCPQTAFNIFHLLGFSSEDGREDGASVSAFHLLRSAFPDKELLNAAGRAEESETLGTKKLTPLLTAIQSFDLHLVKAMIAAGADPTMDLGDGLTVLDLAKEHAEEFATCMRLREFPARLLPSDYSDLPKMLARRREIVTVLEEEFRLRGNPDDGEAPSS</sequence>
<dbReference type="EMBL" id="MU865933">
    <property type="protein sequence ID" value="KAK4450346.1"/>
    <property type="molecule type" value="Genomic_DNA"/>
</dbReference>
<feature type="repeat" description="ANK" evidence="3">
    <location>
        <begin position="821"/>
        <end position="853"/>
    </location>
</feature>
<dbReference type="Gene3D" id="1.25.40.20">
    <property type="entry name" value="Ankyrin repeat-containing domain"/>
    <property type="match status" value="3"/>
</dbReference>
<dbReference type="PROSITE" id="PS50088">
    <property type="entry name" value="ANK_REPEAT"/>
    <property type="match status" value="3"/>
</dbReference>
<dbReference type="InterPro" id="IPR011009">
    <property type="entry name" value="Kinase-like_dom_sf"/>
</dbReference>
<protein>
    <recommendedName>
        <fullName evidence="5">Protein kinase domain-containing protein</fullName>
    </recommendedName>
</protein>
<organism evidence="6 7">
    <name type="scientific">Podospora aff. communis PSN243</name>
    <dbReference type="NCBI Taxonomy" id="3040156"/>
    <lineage>
        <taxon>Eukaryota</taxon>
        <taxon>Fungi</taxon>
        <taxon>Dikarya</taxon>
        <taxon>Ascomycota</taxon>
        <taxon>Pezizomycotina</taxon>
        <taxon>Sordariomycetes</taxon>
        <taxon>Sordariomycetidae</taxon>
        <taxon>Sordariales</taxon>
        <taxon>Podosporaceae</taxon>
        <taxon>Podospora</taxon>
    </lineage>
</organism>